<accession>A0A7W5B9P4</accession>
<dbReference type="Pfam" id="PF07715">
    <property type="entry name" value="Plug"/>
    <property type="match status" value="1"/>
</dbReference>
<dbReference type="Gene3D" id="2.40.170.20">
    <property type="entry name" value="TonB-dependent receptor, beta-barrel domain"/>
    <property type="match status" value="1"/>
</dbReference>
<dbReference type="GO" id="GO:0015344">
    <property type="term" value="F:siderophore uptake transmembrane transporter activity"/>
    <property type="evidence" value="ECO:0007669"/>
    <property type="project" value="TreeGrafter"/>
</dbReference>
<dbReference type="Gene3D" id="2.170.130.10">
    <property type="entry name" value="TonB-dependent receptor, plug domain"/>
    <property type="match status" value="1"/>
</dbReference>
<sequence>MTVRSTILAASLLAAFPHAYAEEADKPVPVVPLDVVEVTGHYNNSVGTSDAASQGQVKASLIANRPALRPGELLEFVPGVIVTQHSGDGKANQYFLRGFNLDHGTDFATFVDGMPVNMRTHAHGQGYTDLNFLIPELVERIAYRKGPYYADEGDFASAGAAHMSLFNQLKQNMATLTVGENRYMRGMLAGSSAAAGGTLLYGLELAHNDGPWVHPEAFRKNSGVLRYSTVSGADQYAVTAMAYKGSWHASNQIPLRAVESGALNPFDAIDPTDGGRTARYSLSGEWKRRSGEAQSQANVYAVRSDLTLFNNHTYFLDDPENGDQNRQTERRRMLGFAASHSWPATLGGFSMSHKIGAQGRYDHISPLSLLATKNQQVLGTVSESKVKEASLAAYYENTLHWTPWLRSIAGLRYDSYRFDVASNIAENSGKVNAHITSPKLSLVLGPWQSTEFFLNYGSGFHSNDARGTTAHLSPKEREPIEPVTPLVRTRGGEIGARSEMLPGLQSSLALWTLRSASELVFSGDAGDTAPSRASKRSGIELNNHYVARSWLLFDLDLAYSRGRYSEADAAGDHIPGAVEKVASFGATVNDIGPWSGAFQMRYFGPRPLIEDNSQRSKGTAIAYLRAGYRFNRNWQMSLDVFNLFDRKASDIDYFYASRLPGEAAEGVQDVHYHPAERRNFRLTLRASF</sequence>
<dbReference type="SUPFAM" id="SSF56935">
    <property type="entry name" value="Porins"/>
    <property type="match status" value="1"/>
</dbReference>
<dbReference type="Pfam" id="PF00593">
    <property type="entry name" value="TonB_dep_Rec_b-barrel"/>
    <property type="match status" value="1"/>
</dbReference>
<dbReference type="PANTHER" id="PTHR30069:SF36">
    <property type="entry name" value="BLL6948 PROTEIN"/>
    <property type="match status" value="1"/>
</dbReference>
<comment type="subcellular location">
    <subcellularLocation>
        <location evidence="1 10">Cell outer membrane</location>
        <topology evidence="1 10">Multi-pass membrane protein</topology>
    </subcellularLocation>
</comment>
<dbReference type="AlphaFoldDB" id="A0A7W5B9P4"/>
<evidence type="ECO:0000256" key="1">
    <source>
        <dbReference type="ARBA" id="ARBA00004571"/>
    </source>
</evidence>
<keyword evidence="6 11" id="KW-0798">TonB box</keyword>
<evidence type="ECO:0000256" key="2">
    <source>
        <dbReference type="ARBA" id="ARBA00009810"/>
    </source>
</evidence>
<dbReference type="InterPro" id="IPR036942">
    <property type="entry name" value="Beta-barrel_TonB_sf"/>
</dbReference>
<evidence type="ECO:0000256" key="3">
    <source>
        <dbReference type="ARBA" id="ARBA00022448"/>
    </source>
</evidence>
<dbReference type="EMBL" id="JACHXD010000004">
    <property type="protein sequence ID" value="MBB3118946.1"/>
    <property type="molecule type" value="Genomic_DNA"/>
</dbReference>
<name>A0A7W5B9P4_9BURK</name>
<evidence type="ECO:0000256" key="4">
    <source>
        <dbReference type="ARBA" id="ARBA00022452"/>
    </source>
</evidence>
<dbReference type="InterPro" id="IPR039426">
    <property type="entry name" value="TonB-dep_rcpt-like"/>
</dbReference>
<evidence type="ECO:0000259" key="14">
    <source>
        <dbReference type="Pfam" id="PF07715"/>
    </source>
</evidence>
<keyword evidence="3 10" id="KW-0813">Transport</keyword>
<evidence type="ECO:0000256" key="7">
    <source>
        <dbReference type="ARBA" id="ARBA00023136"/>
    </source>
</evidence>
<evidence type="ECO:0000313" key="16">
    <source>
        <dbReference type="Proteomes" id="UP000541535"/>
    </source>
</evidence>
<dbReference type="InterPro" id="IPR000531">
    <property type="entry name" value="Beta-barrel_TonB"/>
</dbReference>
<evidence type="ECO:0000256" key="6">
    <source>
        <dbReference type="ARBA" id="ARBA00023077"/>
    </source>
</evidence>
<dbReference type="GO" id="GO:0044718">
    <property type="term" value="P:siderophore transmembrane transport"/>
    <property type="evidence" value="ECO:0007669"/>
    <property type="project" value="TreeGrafter"/>
</dbReference>
<organism evidence="15 16">
    <name type="scientific">Pseudoduganella violacea</name>
    <dbReference type="NCBI Taxonomy" id="1715466"/>
    <lineage>
        <taxon>Bacteria</taxon>
        <taxon>Pseudomonadati</taxon>
        <taxon>Pseudomonadota</taxon>
        <taxon>Betaproteobacteria</taxon>
        <taxon>Burkholderiales</taxon>
        <taxon>Oxalobacteraceae</taxon>
        <taxon>Telluria group</taxon>
        <taxon>Pseudoduganella</taxon>
    </lineage>
</organism>
<keyword evidence="7 10" id="KW-0472">Membrane</keyword>
<evidence type="ECO:0000256" key="11">
    <source>
        <dbReference type="RuleBase" id="RU003357"/>
    </source>
</evidence>
<dbReference type="InterPro" id="IPR012910">
    <property type="entry name" value="Plug_dom"/>
</dbReference>
<dbReference type="InterPro" id="IPR037066">
    <property type="entry name" value="Plug_dom_sf"/>
</dbReference>
<keyword evidence="8 15" id="KW-0675">Receptor</keyword>
<protein>
    <submittedName>
        <fullName evidence="15">Outer membrane receptor protein involved in Fe transport</fullName>
    </submittedName>
</protein>
<comment type="similarity">
    <text evidence="2 10 11">Belongs to the TonB-dependent receptor family.</text>
</comment>
<gene>
    <name evidence="15" type="ORF">FHS03_001991</name>
</gene>
<evidence type="ECO:0000256" key="8">
    <source>
        <dbReference type="ARBA" id="ARBA00023170"/>
    </source>
</evidence>
<dbReference type="GO" id="GO:0009279">
    <property type="term" value="C:cell outer membrane"/>
    <property type="evidence" value="ECO:0007669"/>
    <property type="project" value="UniProtKB-SubCell"/>
</dbReference>
<keyword evidence="9 10" id="KW-0998">Cell outer membrane</keyword>
<evidence type="ECO:0000256" key="12">
    <source>
        <dbReference type="SAM" id="SignalP"/>
    </source>
</evidence>
<evidence type="ECO:0000256" key="5">
    <source>
        <dbReference type="ARBA" id="ARBA00022692"/>
    </source>
</evidence>
<dbReference type="RefSeq" id="WP_183440811.1">
    <property type="nucleotide sequence ID" value="NZ_JACHXD010000004.1"/>
</dbReference>
<feature type="chain" id="PRO_5031344218" evidence="12">
    <location>
        <begin position="22"/>
        <end position="688"/>
    </location>
</feature>
<proteinExistence type="inferred from homology"/>
<dbReference type="Proteomes" id="UP000541535">
    <property type="component" value="Unassembled WGS sequence"/>
</dbReference>
<evidence type="ECO:0000313" key="15">
    <source>
        <dbReference type="EMBL" id="MBB3118946.1"/>
    </source>
</evidence>
<keyword evidence="16" id="KW-1185">Reference proteome</keyword>
<feature type="signal peptide" evidence="12">
    <location>
        <begin position="1"/>
        <end position="21"/>
    </location>
</feature>
<evidence type="ECO:0000256" key="10">
    <source>
        <dbReference type="PROSITE-ProRule" id="PRU01360"/>
    </source>
</evidence>
<dbReference type="PROSITE" id="PS52016">
    <property type="entry name" value="TONB_DEPENDENT_REC_3"/>
    <property type="match status" value="1"/>
</dbReference>
<keyword evidence="5 10" id="KW-0812">Transmembrane</keyword>
<comment type="caution">
    <text evidence="15">The sequence shown here is derived from an EMBL/GenBank/DDBJ whole genome shotgun (WGS) entry which is preliminary data.</text>
</comment>
<reference evidence="15 16" key="1">
    <citation type="submission" date="2020-08" db="EMBL/GenBank/DDBJ databases">
        <title>Genomic Encyclopedia of Type Strains, Phase III (KMG-III): the genomes of soil and plant-associated and newly described type strains.</title>
        <authorList>
            <person name="Whitman W."/>
        </authorList>
    </citation>
    <scope>NUCLEOTIDE SEQUENCE [LARGE SCALE GENOMIC DNA]</scope>
    <source>
        <strain evidence="15 16">CECT 8897</strain>
    </source>
</reference>
<feature type="domain" description="TonB-dependent receptor-like beta-barrel" evidence="13">
    <location>
        <begin position="225"/>
        <end position="643"/>
    </location>
</feature>
<keyword evidence="4 10" id="KW-1134">Transmembrane beta strand</keyword>
<keyword evidence="12" id="KW-0732">Signal</keyword>
<feature type="domain" description="TonB-dependent receptor plug" evidence="14">
    <location>
        <begin position="54"/>
        <end position="160"/>
    </location>
</feature>
<evidence type="ECO:0000259" key="13">
    <source>
        <dbReference type="Pfam" id="PF00593"/>
    </source>
</evidence>
<dbReference type="PANTHER" id="PTHR30069">
    <property type="entry name" value="TONB-DEPENDENT OUTER MEMBRANE RECEPTOR"/>
    <property type="match status" value="1"/>
</dbReference>
<evidence type="ECO:0000256" key="9">
    <source>
        <dbReference type="ARBA" id="ARBA00023237"/>
    </source>
</evidence>